<dbReference type="AlphaFoldDB" id="A0A1G2NE77"/>
<dbReference type="EMBL" id="MHSA01000012">
    <property type="protein sequence ID" value="OHA34388.1"/>
    <property type="molecule type" value="Genomic_DNA"/>
</dbReference>
<keyword evidence="1" id="KW-0812">Transmembrane</keyword>
<gene>
    <name evidence="2" type="ORF">A2938_00865</name>
</gene>
<evidence type="ECO:0000313" key="2">
    <source>
        <dbReference type="EMBL" id="OHA34388.1"/>
    </source>
</evidence>
<name>A0A1G2NE77_9BACT</name>
<dbReference type="Pfam" id="PF18895">
    <property type="entry name" value="T4SS_pilin"/>
    <property type="match status" value="1"/>
</dbReference>
<reference evidence="2 3" key="1">
    <citation type="journal article" date="2016" name="Nat. Commun.">
        <title>Thousands of microbial genomes shed light on interconnected biogeochemical processes in an aquifer system.</title>
        <authorList>
            <person name="Anantharaman K."/>
            <person name="Brown C.T."/>
            <person name="Hug L.A."/>
            <person name="Sharon I."/>
            <person name="Castelle C.J."/>
            <person name="Probst A.J."/>
            <person name="Thomas B.C."/>
            <person name="Singh A."/>
            <person name="Wilkins M.J."/>
            <person name="Karaoz U."/>
            <person name="Brodie E.L."/>
            <person name="Williams K.H."/>
            <person name="Hubbard S.S."/>
            <person name="Banfield J.F."/>
        </authorList>
    </citation>
    <scope>NUCLEOTIDE SEQUENCE [LARGE SCALE GENOMIC DNA]</scope>
</reference>
<feature type="transmembrane region" description="Helical" evidence="1">
    <location>
        <begin position="87"/>
        <end position="108"/>
    </location>
</feature>
<feature type="transmembrane region" description="Helical" evidence="1">
    <location>
        <begin position="44"/>
        <end position="75"/>
    </location>
</feature>
<organism evidence="2 3">
    <name type="scientific">Candidatus Taylorbacteria bacterium RIFCSPLOWO2_01_FULL_48_100</name>
    <dbReference type="NCBI Taxonomy" id="1802322"/>
    <lineage>
        <taxon>Bacteria</taxon>
        <taxon>Candidatus Tayloriibacteriota</taxon>
    </lineage>
</organism>
<protein>
    <submittedName>
        <fullName evidence="2">Uncharacterized protein</fullName>
    </submittedName>
</protein>
<sequence>MQKVFWVIIGFLLSAGQTYALHTGGGLPHLDNPLGPTTNTFEALAAKILVIVSDIGGVVAVFFIIYAGFLFVTAGGNEDKHKSAKKAILYAVIGTAILLGAQALAKILEATINSLK</sequence>
<accession>A0A1G2NE77</accession>
<evidence type="ECO:0000313" key="3">
    <source>
        <dbReference type="Proteomes" id="UP000177797"/>
    </source>
</evidence>
<evidence type="ECO:0000256" key="1">
    <source>
        <dbReference type="SAM" id="Phobius"/>
    </source>
</evidence>
<keyword evidence="1" id="KW-1133">Transmembrane helix</keyword>
<dbReference type="Proteomes" id="UP000177797">
    <property type="component" value="Unassembled WGS sequence"/>
</dbReference>
<dbReference type="InterPro" id="IPR043993">
    <property type="entry name" value="T4SS_pilin"/>
</dbReference>
<comment type="caution">
    <text evidence="2">The sequence shown here is derived from an EMBL/GenBank/DDBJ whole genome shotgun (WGS) entry which is preliminary data.</text>
</comment>
<keyword evidence="1" id="KW-0472">Membrane</keyword>
<proteinExistence type="predicted"/>